<reference evidence="2 3" key="1">
    <citation type="submission" date="2020-04" db="EMBL/GenBank/DDBJ databases">
        <authorList>
            <person name="Alioto T."/>
            <person name="Alioto T."/>
            <person name="Gomez Garrido J."/>
        </authorList>
    </citation>
    <scope>NUCLEOTIDE SEQUENCE [LARGE SCALE GENOMIC DNA]</scope>
</reference>
<keyword evidence="1" id="KW-0472">Membrane</keyword>
<organism evidence="2 3">
    <name type="scientific">Cloeon dipterum</name>
    <dbReference type="NCBI Taxonomy" id="197152"/>
    <lineage>
        <taxon>Eukaryota</taxon>
        <taxon>Metazoa</taxon>
        <taxon>Ecdysozoa</taxon>
        <taxon>Arthropoda</taxon>
        <taxon>Hexapoda</taxon>
        <taxon>Insecta</taxon>
        <taxon>Pterygota</taxon>
        <taxon>Palaeoptera</taxon>
        <taxon>Ephemeroptera</taxon>
        <taxon>Pisciforma</taxon>
        <taxon>Baetidae</taxon>
        <taxon>Cloeon</taxon>
    </lineage>
</organism>
<keyword evidence="1" id="KW-0812">Transmembrane</keyword>
<protein>
    <submittedName>
        <fullName evidence="2">Uncharacterized protein</fullName>
    </submittedName>
</protein>
<dbReference type="Proteomes" id="UP000494165">
    <property type="component" value="Unassembled WGS sequence"/>
</dbReference>
<gene>
    <name evidence="2" type="ORF">CLODIP_2_CD01248</name>
</gene>
<name>A0A8S1DWH0_9INSE</name>
<evidence type="ECO:0000256" key="1">
    <source>
        <dbReference type="SAM" id="Phobius"/>
    </source>
</evidence>
<dbReference type="OrthoDB" id="7407406at2759"/>
<dbReference type="EMBL" id="CADEPI010000347">
    <property type="protein sequence ID" value="CAB3384376.1"/>
    <property type="molecule type" value="Genomic_DNA"/>
</dbReference>
<feature type="transmembrane region" description="Helical" evidence="1">
    <location>
        <begin position="114"/>
        <end position="132"/>
    </location>
</feature>
<proteinExistence type="predicted"/>
<evidence type="ECO:0000313" key="3">
    <source>
        <dbReference type="Proteomes" id="UP000494165"/>
    </source>
</evidence>
<evidence type="ECO:0000313" key="2">
    <source>
        <dbReference type="EMBL" id="CAB3384376.1"/>
    </source>
</evidence>
<keyword evidence="3" id="KW-1185">Reference proteome</keyword>
<sequence>MLMNRAFIVVKNGKNVRNCRCFHLGQPLLDQKFKFGETESRPEKRLLIEDKVPLGYRLVYRAPMKNYVLMNQILCSSSVFMAGGVVAVKAANLVALDLPLSDLLESSNFTPVEVGGAFAMSAVLIGSLVSICQRFPLRMYKSEAEKKFLYVKYGFLPFATKRYQINYGGVKIKNAQNDPKGLHYGFDTVNKSGLILFPTFFRTPSDFLDLLSD</sequence>
<feature type="transmembrane region" description="Helical" evidence="1">
    <location>
        <begin position="73"/>
        <end position="94"/>
    </location>
</feature>
<comment type="caution">
    <text evidence="2">The sequence shown here is derived from an EMBL/GenBank/DDBJ whole genome shotgun (WGS) entry which is preliminary data.</text>
</comment>
<keyword evidence="1" id="KW-1133">Transmembrane helix</keyword>
<accession>A0A8S1DWH0</accession>
<dbReference type="AlphaFoldDB" id="A0A8S1DWH0"/>